<dbReference type="GeneID" id="62682385"/>
<dbReference type="SUPFAM" id="SSF52309">
    <property type="entry name" value="N-(deoxy)ribosyltransferase-like"/>
    <property type="match status" value="1"/>
</dbReference>
<dbReference type="RefSeq" id="YP_009999753.1">
    <property type="nucleotide sequence ID" value="NC_053008.1"/>
</dbReference>
<dbReference type="Proteomes" id="UP000505247">
    <property type="component" value="Segment"/>
</dbReference>
<proteinExistence type="predicted"/>
<name>A0A6J4EJA6_9CAUD</name>
<dbReference type="Gene3D" id="3.40.50.10400">
    <property type="entry name" value="Hypothetical protein PA1492"/>
    <property type="match status" value="1"/>
</dbReference>
<evidence type="ECO:0000259" key="1">
    <source>
        <dbReference type="Pfam" id="PF24963"/>
    </source>
</evidence>
<evidence type="ECO:0000313" key="3">
    <source>
        <dbReference type="Proteomes" id="UP000505247"/>
    </source>
</evidence>
<reference evidence="2 3" key="1">
    <citation type="submission" date="2020-06" db="EMBL/GenBank/DDBJ databases">
        <title>Complete Genome Sequence of Salmonella phage SAP012.</title>
        <authorList>
            <person name="Shahin K."/>
            <person name="Soleimani-Delfan A."/>
            <person name="Barazandeh M."/>
            <person name="Komijani Majid."/>
            <person name="Bao H."/>
            <person name="Zhang L."/>
            <person name="Wang R."/>
        </authorList>
    </citation>
    <scope>NUCLEOTIDE SEQUENCE [LARGE SCALE GENOMIC DNA]</scope>
</reference>
<dbReference type="KEGG" id="vg:62682385"/>
<protein>
    <recommendedName>
        <fullName evidence="1">DUF7768 domain-containing protein</fullName>
    </recommendedName>
</protein>
<feature type="domain" description="DUF7768" evidence="1">
    <location>
        <begin position="6"/>
        <end position="116"/>
    </location>
</feature>
<organism evidence="2 3">
    <name type="scientific">Salmonella phage SAP012</name>
    <dbReference type="NCBI Taxonomy" id="2742114"/>
    <lineage>
        <taxon>Viruses</taxon>
        <taxon>Duplodnaviria</taxon>
        <taxon>Heunggongvirae</taxon>
        <taxon>Uroviricota</taxon>
        <taxon>Caudoviricetes</taxon>
        <taxon>Casjensviridae</taxon>
        <taxon>Zhonglingvirus</taxon>
        <taxon>Zhonglingvirus SAP012</taxon>
    </lineage>
</organism>
<accession>A0A6J4EJA6</accession>
<dbReference type="EMBL" id="LC553736">
    <property type="protein sequence ID" value="BCG45196.1"/>
    <property type="molecule type" value="Genomic_DNA"/>
</dbReference>
<keyword evidence="3" id="KW-1185">Reference proteome</keyword>
<dbReference type="Pfam" id="PF24963">
    <property type="entry name" value="DUF7768"/>
    <property type="match status" value="1"/>
</dbReference>
<sequence length="145" mass="16292">MKKNILIYIAGPYRSISHPSLGFFSVSDNIKRAEQTAINAVNALSKYGVYPLTPHLNTAHFERYTQVPEDMYWLDGTMAMMEQCDAVLLADHPALDMSQGTADEVKRAQELGMPVCRTVAELEECIASKVSQDGAFEYFIPRVHY</sequence>
<evidence type="ECO:0000313" key="2">
    <source>
        <dbReference type="EMBL" id="BCG45196.1"/>
    </source>
</evidence>
<dbReference type="InterPro" id="IPR056670">
    <property type="entry name" value="DUF7768"/>
</dbReference>